<dbReference type="RefSeq" id="WP_345213566.1">
    <property type="nucleotide sequence ID" value="NZ_BAABFT010000018.1"/>
</dbReference>
<dbReference type="PANTHER" id="PTHR14969:SF62">
    <property type="entry name" value="DECAPRENYLPHOSPHORYL-5-PHOSPHORIBOSE PHOSPHATASE RV3807C-RELATED"/>
    <property type="match status" value="1"/>
</dbReference>
<sequence>MKIGIKYVLNKINVFFVLYLLVLCICIVIKAIFTREEIYFAVNSHYSIGADVFFSWFTNIGDGLTTVGVILLLLMFYSYRKAFLLATSYAITSLFAQVLKHIFDAPRPKAYFGMQLDHIHFAEGVKIYTLHSFPSGHSVTVFSTALVLAYFSRNKMLSVLLLLTAVLTGFSRMYLSEHFFEDVIAGSAVGVMVTLLWLSFMDNYKFLHSEKWSKALLKR</sequence>
<evidence type="ECO:0000256" key="6">
    <source>
        <dbReference type="ARBA" id="ARBA00023136"/>
    </source>
</evidence>
<evidence type="ECO:0000313" key="10">
    <source>
        <dbReference type="Proteomes" id="UP001500582"/>
    </source>
</evidence>
<keyword evidence="10" id="KW-1185">Reference proteome</keyword>
<evidence type="ECO:0000256" key="3">
    <source>
        <dbReference type="ARBA" id="ARBA00022692"/>
    </source>
</evidence>
<dbReference type="Gene3D" id="1.20.144.10">
    <property type="entry name" value="Phosphatidic acid phosphatase type 2/haloperoxidase"/>
    <property type="match status" value="1"/>
</dbReference>
<evidence type="ECO:0000256" key="2">
    <source>
        <dbReference type="ARBA" id="ARBA00022475"/>
    </source>
</evidence>
<keyword evidence="2" id="KW-1003">Cell membrane</keyword>
<dbReference type="InterPro" id="IPR000326">
    <property type="entry name" value="PAP2/HPO"/>
</dbReference>
<proteinExistence type="predicted"/>
<dbReference type="EMBL" id="BAABFT010000018">
    <property type="protein sequence ID" value="GAA4336985.1"/>
    <property type="molecule type" value="Genomic_DNA"/>
</dbReference>
<keyword evidence="4" id="KW-0378">Hydrolase</keyword>
<dbReference type="InterPro" id="IPR036938">
    <property type="entry name" value="PAP2/HPO_sf"/>
</dbReference>
<dbReference type="Proteomes" id="UP001500582">
    <property type="component" value="Unassembled WGS sequence"/>
</dbReference>
<evidence type="ECO:0000313" key="9">
    <source>
        <dbReference type="EMBL" id="GAA4336985.1"/>
    </source>
</evidence>
<comment type="caution">
    <text evidence="9">The sequence shown here is derived from an EMBL/GenBank/DDBJ whole genome shotgun (WGS) entry which is preliminary data.</text>
</comment>
<keyword evidence="3 7" id="KW-0812">Transmembrane</keyword>
<feature type="transmembrane region" description="Helical" evidence="7">
    <location>
        <begin position="53"/>
        <end position="76"/>
    </location>
</feature>
<evidence type="ECO:0000256" key="1">
    <source>
        <dbReference type="ARBA" id="ARBA00004651"/>
    </source>
</evidence>
<feature type="domain" description="Phosphatidic acid phosphatase type 2/haloperoxidase" evidence="8">
    <location>
        <begin position="83"/>
        <end position="198"/>
    </location>
</feature>
<evidence type="ECO:0000256" key="4">
    <source>
        <dbReference type="ARBA" id="ARBA00022801"/>
    </source>
</evidence>
<keyword evidence="5 7" id="KW-1133">Transmembrane helix</keyword>
<dbReference type="SUPFAM" id="SSF48317">
    <property type="entry name" value="Acid phosphatase/Vanadium-dependent haloperoxidase"/>
    <property type="match status" value="1"/>
</dbReference>
<dbReference type="Pfam" id="PF01569">
    <property type="entry name" value="PAP2"/>
    <property type="match status" value="1"/>
</dbReference>
<feature type="transmembrane region" description="Helical" evidence="7">
    <location>
        <begin position="83"/>
        <end position="103"/>
    </location>
</feature>
<gene>
    <name evidence="9" type="ORF">GCM10023149_46200</name>
</gene>
<dbReference type="SMART" id="SM00014">
    <property type="entry name" value="acidPPc"/>
    <property type="match status" value="1"/>
</dbReference>
<evidence type="ECO:0000259" key="8">
    <source>
        <dbReference type="SMART" id="SM00014"/>
    </source>
</evidence>
<organism evidence="9 10">
    <name type="scientific">Mucilaginibacter gynuensis</name>
    <dbReference type="NCBI Taxonomy" id="1302236"/>
    <lineage>
        <taxon>Bacteria</taxon>
        <taxon>Pseudomonadati</taxon>
        <taxon>Bacteroidota</taxon>
        <taxon>Sphingobacteriia</taxon>
        <taxon>Sphingobacteriales</taxon>
        <taxon>Sphingobacteriaceae</taxon>
        <taxon>Mucilaginibacter</taxon>
    </lineage>
</organism>
<evidence type="ECO:0000256" key="7">
    <source>
        <dbReference type="SAM" id="Phobius"/>
    </source>
</evidence>
<feature type="transmembrane region" description="Helical" evidence="7">
    <location>
        <begin position="182"/>
        <end position="200"/>
    </location>
</feature>
<reference evidence="10" key="1">
    <citation type="journal article" date="2019" name="Int. J. Syst. Evol. Microbiol.">
        <title>The Global Catalogue of Microorganisms (GCM) 10K type strain sequencing project: providing services to taxonomists for standard genome sequencing and annotation.</title>
        <authorList>
            <consortium name="The Broad Institute Genomics Platform"/>
            <consortium name="The Broad Institute Genome Sequencing Center for Infectious Disease"/>
            <person name="Wu L."/>
            <person name="Ma J."/>
        </authorList>
    </citation>
    <scope>NUCLEOTIDE SEQUENCE [LARGE SCALE GENOMIC DNA]</scope>
    <source>
        <strain evidence="10">JCM 17705</strain>
    </source>
</reference>
<name>A0ABP8HBB1_9SPHI</name>
<evidence type="ECO:0000256" key="5">
    <source>
        <dbReference type="ARBA" id="ARBA00022989"/>
    </source>
</evidence>
<feature type="transmembrane region" description="Helical" evidence="7">
    <location>
        <begin position="12"/>
        <end position="33"/>
    </location>
</feature>
<dbReference type="PANTHER" id="PTHR14969">
    <property type="entry name" value="SPHINGOSINE-1-PHOSPHATE PHOSPHOHYDROLASE"/>
    <property type="match status" value="1"/>
</dbReference>
<keyword evidence="6 7" id="KW-0472">Membrane</keyword>
<feature type="transmembrane region" description="Helical" evidence="7">
    <location>
        <begin position="156"/>
        <end position="175"/>
    </location>
</feature>
<protein>
    <recommendedName>
        <fullName evidence="8">Phosphatidic acid phosphatase type 2/haloperoxidase domain-containing protein</fullName>
    </recommendedName>
</protein>
<comment type="subcellular location">
    <subcellularLocation>
        <location evidence="1">Cell membrane</location>
        <topology evidence="1">Multi-pass membrane protein</topology>
    </subcellularLocation>
</comment>
<accession>A0ABP8HBB1</accession>